<name>A0A1I5Z861_9GAMM</name>
<dbReference type="AlphaFoldDB" id="A0A1I5Z861"/>
<dbReference type="OrthoDB" id="6999562at2"/>
<evidence type="ECO:0000313" key="2">
    <source>
        <dbReference type="Proteomes" id="UP000182025"/>
    </source>
</evidence>
<keyword evidence="2" id="KW-1185">Reference proteome</keyword>
<evidence type="ECO:0000313" key="1">
    <source>
        <dbReference type="EMBL" id="SFQ52676.1"/>
    </source>
</evidence>
<dbReference type="Proteomes" id="UP000182025">
    <property type="component" value="Unassembled WGS sequence"/>
</dbReference>
<reference evidence="2" key="1">
    <citation type="submission" date="2016-10" db="EMBL/GenBank/DDBJ databases">
        <authorList>
            <person name="Varghese N."/>
            <person name="Submissions S."/>
        </authorList>
    </citation>
    <scope>NUCLEOTIDE SEQUENCE [LARGE SCALE GENOMIC DNA]</scope>
    <source>
        <strain evidence="2">JCM 15604</strain>
    </source>
</reference>
<organism evidence="1 2">
    <name type="scientific">Ectopseudomonas toyotomiensis</name>
    <dbReference type="NCBI Taxonomy" id="554344"/>
    <lineage>
        <taxon>Bacteria</taxon>
        <taxon>Pseudomonadati</taxon>
        <taxon>Pseudomonadota</taxon>
        <taxon>Gammaproteobacteria</taxon>
        <taxon>Pseudomonadales</taxon>
        <taxon>Pseudomonadaceae</taxon>
        <taxon>Ectopseudomonas</taxon>
    </lineage>
</organism>
<protein>
    <submittedName>
        <fullName evidence="1">Uncharacterized protein</fullName>
    </submittedName>
</protein>
<dbReference type="EMBL" id="FOXK01000041">
    <property type="protein sequence ID" value="SFQ52676.1"/>
    <property type="molecule type" value="Genomic_DNA"/>
</dbReference>
<dbReference type="RefSeq" id="WP_074919359.1">
    <property type="nucleotide sequence ID" value="NZ_FOXK01000041.1"/>
</dbReference>
<sequence length="93" mass="10354">MNYTKLAQHLLRGGDRHSSIYVEGLCAALKLRIEGEPTTVNYPQGSLEFDAYYYGCRRGADEFRNALIEANGNRVEAIESLRAMAGDAERRAA</sequence>
<proteinExistence type="predicted"/>
<accession>A0A1I5Z861</accession>
<gene>
    <name evidence="1" type="ORF">SAMN05216177_1412</name>
</gene>